<accession>A0A7V2T084</accession>
<evidence type="ECO:0000313" key="4">
    <source>
        <dbReference type="EMBL" id="HFC91248.1"/>
    </source>
</evidence>
<dbReference type="SUPFAM" id="SSF81901">
    <property type="entry name" value="HCP-like"/>
    <property type="match status" value="1"/>
</dbReference>
<dbReference type="PROSITE" id="PS50208">
    <property type="entry name" value="CASPASE_P20"/>
    <property type="match status" value="1"/>
</dbReference>
<dbReference type="InterPro" id="IPR029030">
    <property type="entry name" value="Caspase-like_dom_sf"/>
</dbReference>
<keyword evidence="1" id="KW-0175">Coiled coil</keyword>
<dbReference type="InterPro" id="IPR011990">
    <property type="entry name" value="TPR-like_helical_dom_sf"/>
</dbReference>
<evidence type="ECO:0000256" key="1">
    <source>
        <dbReference type="SAM" id="Coils"/>
    </source>
</evidence>
<dbReference type="PANTHER" id="PTHR22576:SF37">
    <property type="entry name" value="MUCOSA-ASSOCIATED LYMPHOID TISSUE LYMPHOMA TRANSLOCATION PROTEIN 1"/>
    <property type="match status" value="1"/>
</dbReference>
<dbReference type="Pfam" id="PF00656">
    <property type="entry name" value="Peptidase_C14"/>
    <property type="match status" value="1"/>
</dbReference>
<name>A0A7V2T084_LEUMU</name>
<gene>
    <name evidence="4" type="ORF">ENJ51_00390</name>
</gene>
<dbReference type="EMBL" id="DRMS01000012">
    <property type="protein sequence ID" value="HFC91248.1"/>
    <property type="molecule type" value="Genomic_DNA"/>
</dbReference>
<dbReference type="InterPro" id="IPR001309">
    <property type="entry name" value="Pept_C14_p20"/>
</dbReference>
<dbReference type="Proteomes" id="UP000885750">
    <property type="component" value="Unassembled WGS sequence"/>
</dbReference>
<dbReference type="InterPro" id="IPR011600">
    <property type="entry name" value="Pept_C14_caspase"/>
</dbReference>
<dbReference type="SMART" id="SM00671">
    <property type="entry name" value="SEL1"/>
    <property type="match status" value="2"/>
</dbReference>
<feature type="region of interest" description="Disordered" evidence="2">
    <location>
        <begin position="336"/>
        <end position="355"/>
    </location>
</feature>
<comment type="caution">
    <text evidence="4">The sequence shown here is derived from an EMBL/GenBank/DDBJ whole genome shotgun (WGS) entry which is preliminary data.</text>
</comment>
<dbReference type="PANTHER" id="PTHR22576">
    <property type="entry name" value="MUCOSA ASSOCIATED LYMPHOID TISSUE LYMPHOMA TRANSLOCATION PROTEIN 1/PARACASPASE"/>
    <property type="match status" value="1"/>
</dbReference>
<dbReference type="InterPro" id="IPR006597">
    <property type="entry name" value="Sel1-like"/>
</dbReference>
<sequence>MSINPLSNNFLKKAPLSIALGGLLFTACGGGAKTVDLTTIEGANIDDLYIVDCLLPGRVRTLGRKLSYLAPRRVIKTSGSQCGLRGGEYVAYDRANYQTALKVWMPMAKGGDPKAQSYVGEIYEKGLGTQPNYQKAAVWYQKAANQRYSRAKMSLGSLYERGLGVPRSNVKALSLYRDASGLADRQVEFVTPAQRRARIAQTKDLQQTKVALQAALGRSGQLESDVKELQAEAKRIKNLPPKIVVETVYKTKFKTIYKTKTETVYKTNTVLAQDPKREAVIRQLSRELRKERAKKQKIERQVVRVQVPAQNTQLLRQLEQQKAEIAKKEKELAKLKRATTRRASTSVSPAKQKKQIQATLKRTIKKKKKELKRQEKKVARLRSVDKSSSSNSNLSGVNFGRYYALVIGNNNYSNFDNLKTAVNDAESVASVLRSQYGFKTSVLKNASKRKMLSAFNTFVKRLGSNDNLLIYYAGHGQLSGGGHWLPSNASKSNKKSWIPNAQLTNFIDAMKAKHVLVVADSCYSGTLSQSSIPRPILNSKRSRAWFDAVSTTKVRVVMSSGGIKPVLDSGSGRHSVFANAFLGALRSGNSVMEGAGLYQSLRQQVKTASSARGNRQNPVYAPIKFAGHQAGDFIFLKGGHVATLDKQPDPSKDDQNTQRFWALRELLFVFKA</sequence>
<dbReference type="Gene3D" id="1.25.40.10">
    <property type="entry name" value="Tetratricopeptide repeat domain"/>
    <property type="match status" value="1"/>
</dbReference>
<protein>
    <recommendedName>
        <fullName evidence="3">Caspase family p20 domain-containing protein</fullName>
    </recommendedName>
</protein>
<evidence type="ECO:0000256" key="2">
    <source>
        <dbReference type="SAM" id="MobiDB-lite"/>
    </source>
</evidence>
<dbReference type="InterPro" id="IPR052039">
    <property type="entry name" value="Caspase-related_regulators"/>
</dbReference>
<dbReference type="GO" id="GO:0006508">
    <property type="term" value="P:proteolysis"/>
    <property type="evidence" value="ECO:0007669"/>
    <property type="project" value="InterPro"/>
</dbReference>
<dbReference type="AlphaFoldDB" id="A0A7V2T084"/>
<evidence type="ECO:0000259" key="3">
    <source>
        <dbReference type="PROSITE" id="PS50208"/>
    </source>
</evidence>
<reference evidence="4" key="1">
    <citation type="journal article" date="2020" name="mSystems">
        <title>Genome- and Community-Level Interaction Insights into Carbon Utilization and Element Cycling Functions of Hydrothermarchaeota in Hydrothermal Sediment.</title>
        <authorList>
            <person name="Zhou Z."/>
            <person name="Liu Y."/>
            <person name="Xu W."/>
            <person name="Pan J."/>
            <person name="Luo Z.H."/>
            <person name="Li M."/>
        </authorList>
    </citation>
    <scope>NUCLEOTIDE SEQUENCE [LARGE SCALE GENOMIC DNA]</scope>
    <source>
        <strain evidence="4">HyVt-493</strain>
    </source>
</reference>
<feature type="domain" description="Caspase family p20" evidence="3">
    <location>
        <begin position="400"/>
        <end position="476"/>
    </location>
</feature>
<proteinExistence type="predicted"/>
<dbReference type="SUPFAM" id="SSF52129">
    <property type="entry name" value="Caspase-like"/>
    <property type="match status" value="1"/>
</dbReference>
<feature type="coiled-coil region" evidence="1">
    <location>
        <begin position="212"/>
        <end position="239"/>
    </location>
</feature>
<organism evidence="4">
    <name type="scientific">Leucothrix mucor</name>
    <dbReference type="NCBI Taxonomy" id="45248"/>
    <lineage>
        <taxon>Bacteria</taxon>
        <taxon>Pseudomonadati</taxon>
        <taxon>Pseudomonadota</taxon>
        <taxon>Gammaproteobacteria</taxon>
        <taxon>Thiotrichales</taxon>
        <taxon>Thiotrichaceae</taxon>
        <taxon>Leucothrix</taxon>
    </lineage>
</organism>
<dbReference type="Gene3D" id="3.40.50.1460">
    <property type="match status" value="1"/>
</dbReference>
<dbReference type="GO" id="GO:0004197">
    <property type="term" value="F:cysteine-type endopeptidase activity"/>
    <property type="evidence" value="ECO:0007669"/>
    <property type="project" value="InterPro"/>
</dbReference>
<dbReference type="Pfam" id="PF08238">
    <property type="entry name" value="Sel1"/>
    <property type="match status" value="2"/>
</dbReference>